<accession>A0A380ZCR7</accession>
<dbReference type="STRING" id="483216.BACEGG_00560"/>
<keyword evidence="1" id="KW-0472">Membrane</keyword>
<reference evidence="4 5" key="1">
    <citation type="submission" date="2018-06" db="EMBL/GenBank/DDBJ databases">
        <authorList>
            <consortium name="Pathogen Informatics"/>
            <person name="Doyle S."/>
        </authorList>
    </citation>
    <scope>NUCLEOTIDE SEQUENCE [LARGE SCALE GENOMIC DNA]</scope>
    <source>
        <strain evidence="4 5">NCTC11155</strain>
    </source>
</reference>
<keyword evidence="1" id="KW-1133">Transmembrane helix</keyword>
<evidence type="ECO:0000313" key="3">
    <source>
        <dbReference type="EMBL" id="SUV28101.1"/>
    </source>
</evidence>
<sequence>MTTKKNVLLTLMFLLTTVQVSAQDMNSTVNTMLDGWARPIYLAGMLIGLIAGLVRNYDNIAAKNDNGNRMDGVIAVVWMVGYGLAGSVVINAIRAAAMGINLSV</sequence>
<dbReference type="AlphaFoldDB" id="A0A380ZCR7"/>
<keyword evidence="1" id="KW-0812">Transmembrane</keyword>
<dbReference type="Proteomes" id="UP000254424">
    <property type="component" value="Unassembled WGS sequence"/>
</dbReference>
<gene>
    <name evidence="3" type="ORF">NCTC11155_00047</name>
    <name evidence="4" type="ORF">NCTC11155_03324</name>
</gene>
<feature type="chain" id="PRO_5036072526" description="DUF4134 domain-containing protein" evidence="2">
    <location>
        <begin position="23"/>
        <end position="104"/>
    </location>
</feature>
<dbReference type="OrthoDB" id="9906377at2"/>
<dbReference type="RefSeq" id="WP_004288840.1">
    <property type="nucleotide sequence ID" value="NZ_CABKNQ010000020.1"/>
</dbReference>
<proteinExistence type="predicted"/>
<protein>
    <recommendedName>
        <fullName evidence="6">DUF4134 domain-containing protein</fullName>
    </recommendedName>
</protein>
<evidence type="ECO:0000313" key="4">
    <source>
        <dbReference type="EMBL" id="SUV43915.1"/>
    </source>
</evidence>
<feature type="transmembrane region" description="Helical" evidence="1">
    <location>
        <begin position="75"/>
        <end position="97"/>
    </location>
</feature>
<dbReference type="GeneID" id="93071923"/>
<evidence type="ECO:0000256" key="1">
    <source>
        <dbReference type="SAM" id="Phobius"/>
    </source>
</evidence>
<dbReference type="EMBL" id="UFSX01000001">
    <property type="protein sequence ID" value="SUV28101.1"/>
    <property type="molecule type" value="Genomic_DNA"/>
</dbReference>
<feature type="signal peptide" evidence="2">
    <location>
        <begin position="1"/>
        <end position="22"/>
    </location>
</feature>
<keyword evidence="2" id="KW-0732">Signal</keyword>
<name>A0A380ZCR7_9BACE</name>
<evidence type="ECO:0008006" key="6">
    <source>
        <dbReference type="Google" id="ProtNLM"/>
    </source>
</evidence>
<organism evidence="4 5">
    <name type="scientific">Bacteroides eggerthii</name>
    <dbReference type="NCBI Taxonomy" id="28111"/>
    <lineage>
        <taxon>Bacteria</taxon>
        <taxon>Pseudomonadati</taxon>
        <taxon>Bacteroidota</taxon>
        <taxon>Bacteroidia</taxon>
        <taxon>Bacteroidales</taxon>
        <taxon>Bacteroidaceae</taxon>
        <taxon>Bacteroides</taxon>
    </lineage>
</organism>
<evidence type="ECO:0000313" key="5">
    <source>
        <dbReference type="Proteomes" id="UP000254424"/>
    </source>
</evidence>
<feature type="transmembrane region" description="Helical" evidence="1">
    <location>
        <begin position="38"/>
        <end position="54"/>
    </location>
</feature>
<dbReference type="EMBL" id="UFSX01000002">
    <property type="protein sequence ID" value="SUV43915.1"/>
    <property type="molecule type" value="Genomic_DNA"/>
</dbReference>
<evidence type="ECO:0000256" key="2">
    <source>
        <dbReference type="SAM" id="SignalP"/>
    </source>
</evidence>